<dbReference type="RefSeq" id="XP_007388930.1">
    <property type="nucleotide sequence ID" value="XM_007388868.1"/>
</dbReference>
<dbReference type="InterPro" id="IPR044730">
    <property type="entry name" value="RNase_H-like_dom_plant"/>
</dbReference>
<gene>
    <name evidence="1" type="ORF">PUNSTDRAFT_77509</name>
</gene>
<dbReference type="HOGENOM" id="CLU_125038_0_0_1"/>
<sequence>MGFWSPKFLSGYQSPLPGRAPNDAIFYWEALAVVSALDWACSTLPIPRCLIVYSDNTNTVDMFNSLKALPQYNELLKTAVDILLLHSIEIRVFHIPGKDNVMADALSRFDNDLVYQLAPTASISLFQPPQSVMNA</sequence>
<reference evidence="2" key="1">
    <citation type="journal article" date="2012" name="Science">
        <title>The Paleozoic origin of enzymatic lignin decomposition reconstructed from 31 fungal genomes.</title>
        <authorList>
            <person name="Floudas D."/>
            <person name="Binder M."/>
            <person name="Riley R."/>
            <person name="Barry K."/>
            <person name="Blanchette R.A."/>
            <person name="Henrissat B."/>
            <person name="Martinez A.T."/>
            <person name="Otillar R."/>
            <person name="Spatafora J.W."/>
            <person name="Yadav J.S."/>
            <person name="Aerts A."/>
            <person name="Benoit I."/>
            <person name="Boyd A."/>
            <person name="Carlson A."/>
            <person name="Copeland A."/>
            <person name="Coutinho P.M."/>
            <person name="de Vries R.P."/>
            <person name="Ferreira P."/>
            <person name="Findley K."/>
            <person name="Foster B."/>
            <person name="Gaskell J."/>
            <person name="Glotzer D."/>
            <person name="Gorecki P."/>
            <person name="Heitman J."/>
            <person name="Hesse C."/>
            <person name="Hori C."/>
            <person name="Igarashi K."/>
            <person name="Jurgens J.A."/>
            <person name="Kallen N."/>
            <person name="Kersten P."/>
            <person name="Kohler A."/>
            <person name="Kuees U."/>
            <person name="Kumar T.K.A."/>
            <person name="Kuo A."/>
            <person name="LaButti K."/>
            <person name="Larrondo L.F."/>
            <person name="Lindquist E."/>
            <person name="Ling A."/>
            <person name="Lombard V."/>
            <person name="Lucas S."/>
            <person name="Lundell T."/>
            <person name="Martin R."/>
            <person name="McLaughlin D.J."/>
            <person name="Morgenstern I."/>
            <person name="Morin E."/>
            <person name="Murat C."/>
            <person name="Nagy L.G."/>
            <person name="Nolan M."/>
            <person name="Ohm R.A."/>
            <person name="Patyshakuliyeva A."/>
            <person name="Rokas A."/>
            <person name="Ruiz-Duenas F.J."/>
            <person name="Sabat G."/>
            <person name="Salamov A."/>
            <person name="Samejima M."/>
            <person name="Schmutz J."/>
            <person name="Slot J.C."/>
            <person name="St John F."/>
            <person name="Stenlid J."/>
            <person name="Sun H."/>
            <person name="Sun S."/>
            <person name="Syed K."/>
            <person name="Tsang A."/>
            <person name="Wiebenga A."/>
            <person name="Young D."/>
            <person name="Pisabarro A."/>
            <person name="Eastwood D.C."/>
            <person name="Martin F."/>
            <person name="Cullen D."/>
            <person name="Grigoriev I.V."/>
            <person name="Hibbett D.S."/>
        </authorList>
    </citation>
    <scope>NUCLEOTIDE SEQUENCE [LARGE SCALE GENOMIC DNA]</scope>
    <source>
        <strain evidence="2">HHB-11173 SS5</strain>
    </source>
</reference>
<dbReference type="OMA" id="YWEALAV"/>
<evidence type="ECO:0000313" key="2">
    <source>
        <dbReference type="Proteomes" id="UP000054196"/>
    </source>
</evidence>
<keyword evidence="2" id="KW-1185">Reference proteome</keyword>
<dbReference type="GeneID" id="18885730"/>
<dbReference type="InterPro" id="IPR012337">
    <property type="entry name" value="RNaseH-like_sf"/>
</dbReference>
<evidence type="ECO:0008006" key="3">
    <source>
        <dbReference type="Google" id="ProtNLM"/>
    </source>
</evidence>
<accession>R7S264</accession>
<proteinExistence type="predicted"/>
<dbReference type="KEGG" id="psq:PUNSTDRAFT_77509"/>
<dbReference type="SUPFAM" id="SSF53098">
    <property type="entry name" value="Ribonuclease H-like"/>
    <property type="match status" value="1"/>
</dbReference>
<dbReference type="AlphaFoldDB" id="R7S264"/>
<dbReference type="OrthoDB" id="3249498at2759"/>
<organism evidence="1 2">
    <name type="scientific">Punctularia strigosozonata (strain HHB-11173)</name>
    <name type="common">White-rot fungus</name>
    <dbReference type="NCBI Taxonomy" id="741275"/>
    <lineage>
        <taxon>Eukaryota</taxon>
        <taxon>Fungi</taxon>
        <taxon>Dikarya</taxon>
        <taxon>Basidiomycota</taxon>
        <taxon>Agaricomycotina</taxon>
        <taxon>Agaricomycetes</taxon>
        <taxon>Corticiales</taxon>
        <taxon>Punctulariaceae</taxon>
        <taxon>Punctularia</taxon>
    </lineage>
</organism>
<evidence type="ECO:0000313" key="1">
    <source>
        <dbReference type="EMBL" id="EIN03872.1"/>
    </source>
</evidence>
<name>R7S264_PUNST</name>
<dbReference type="eggNOG" id="ENOG502SUWB">
    <property type="taxonomic scope" value="Eukaryota"/>
</dbReference>
<dbReference type="Proteomes" id="UP000054196">
    <property type="component" value="Unassembled WGS sequence"/>
</dbReference>
<dbReference type="CDD" id="cd06222">
    <property type="entry name" value="RNase_H_like"/>
    <property type="match status" value="1"/>
</dbReference>
<protein>
    <recommendedName>
        <fullName evidence="3">RNase H type-1 domain-containing protein</fullName>
    </recommendedName>
</protein>
<dbReference type="EMBL" id="JH687558">
    <property type="protein sequence ID" value="EIN03872.1"/>
    <property type="molecule type" value="Genomic_DNA"/>
</dbReference>